<proteinExistence type="predicted"/>
<dbReference type="Gene3D" id="3.20.20.70">
    <property type="entry name" value="Aldolase class I"/>
    <property type="match status" value="1"/>
</dbReference>
<dbReference type="GO" id="GO:0004801">
    <property type="term" value="F:transaldolase activity"/>
    <property type="evidence" value="ECO:0007669"/>
    <property type="project" value="UniProtKB-EC"/>
</dbReference>
<dbReference type="EMBL" id="UHFO01000001">
    <property type="protein sequence ID" value="SUN61539.1"/>
    <property type="molecule type" value="Genomic_DNA"/>
</dbReference>
<organism evidence="1 2">
    <name type="scientific">Streptococcus dysgalactiae subsp. equisimilis</name>
    <name type="common">Streptococcus equisimilis</name>
    <dbReference type="NCBI Taxonomy" id="119602"/>
    <lineage>
        <taxon>Bacteria</taxon>
        <taxon>Bacillati</taxon>
        <taxon>Bacillota</taxon>
        <taxon>Bacilli</taxon>
        <taxon>Lactobacillales</taxon>
        <taxon>Streptococcaceae</taxon>
        <taxon>Streptococcus</taxon>
    </lineage>
</organism>
<dbReference type="SUPFAM" id="SSF51569">
    <property type="entry name" value="Aldolase"/>
    <property type="match status" value="1"/>
</dbReference>
<evidence type="ECO:0000313" key="1">
    <source>
        <dbReference type="EMBL" id="SUN61539.1"/>
    </source>
</evidence>
<dbReference type="Proteomes" id="UP000254559">
    <property type="component" value="Unassembled WGS sequence"/>
</dbReference>
<protein>
    <submittedName>
        <fullName evidence="1">Translaldolase</fullName>
        <ecNumber evidence="1">2.2.1.2</ecNumber>
    </submittedName>
</protein>
<comment type="caution">
    <text evidence="1">The sequence shown here is derived from an EMBL/GenBank/DDBJ whole genome shotgun (WGS) entry which is preliminary data.</text>
</comment>
<evidence type="ECO:0000313" key="2">
    <source>
        <dbReference type="Proteomes" id="UP000254559"/>
    </source>
</evidence>
<dbReference type="EC" id="2.2.1.2" evidence="1"/>
<dbReference type="InterPro" id="IPR013785">
    <property type="entry name" value="Aldolase_TIM"/>
</dbReference>
<name>A0A9X8T1X5_STREQ</name>
<keyword evidence="1" id="KW-0808">Transferase</keyword>
<reference evidence="1 2" key="1">
    <citation type="submission" date="2018-06" db="EMBL/GenBank/DDBJ databases">
        <authorList>
            <consortium name="Pathogen Informatics"/>
            <person name="Doyle S."/>
        </authorList>
    </citation>
    <scope>NUCLEOTIDE SEQUENCE [LARGE SCALE GENOMIC DNA]</scope>
    <source>
        <strain evidence="1 2">NCTC11564</strain>
    </source>
</reference>
<accession>A0A9X8T1X5</accession>
<dbReference type="AlphaFoldDB" id="A0A9X8T1X5"/>
<sequence>MTKKLSVKVFSDGAVLETMLKDLQTGLVTGFTTNPSLMKKSRHQFLYWLCQRSACQNYRLPSVL</sequence>
<gene>
    <name evidence="1" type="ORF">NCTC11564_00158</name>
</gene>